<comment type="caution">
    <text evidence="11">The sequence shown here is derived from an EMBL/GenBank/DDBJ whole genome shotgun (WGS) entry which is preliminary data.</text>
</comment>
<dbReference type="Proteomes" id="UP000186878">
    <property type="component" value="Unassembled WGS sequence"/>
</dbReference>
<evidence type="ECO:0000259" key="10">
    <source>
        <dbReference type="PROSITE" id="PS50928"/>
    </source>
</evidence>
<feature type="transmembrane region" description="Helical" evidence="9">
    <location>
        <begin position="22"/>
        <end position="44"/>
    </location>
</feature>
<evidence type="ECO:0000256" key="8">
    <source>
        <dbReference type="ARBA" id="ARBA00023136"/>
    </source>
</evidence>
<dbReference type="GO" id="GO:0006865">
    <property type="term" value="P:amino acid transport"/>
    <property type="evidence" value="ECO:0007669"/>
    <property type="project" value="UniProtKB-KW"/>
</dbReference>
<keyword evidence="4" id="KW-1003">Cell membrane</keyword>
<dbReference type="CDD" id="cd06261">
    <property type="entry name" value="TM_PBP2"/>
    <property type="match status" value="1"/>
</dbReference>
<dbReference type="InterPro" id="IPR035906">
    <property type="entry name" value="MetI-like_sf"/>
</dbReference>
<evidence type="ECO:0000256" key="3">
    <source>
        <dbReference type="ARBA" id="ARBA00022448"/>
    </source>
</evidence>
<protein>
    <submittedName>
        <fullName evidence="11">Amino acid ABC transporter</fullName>
    </submittedName>
</protein>
<comment type="similarity">
    <text evidence="2">Belongs to the binding-protein-dependent transport system permease family. HisMQ subfamily.</text>
</comment>
<sequence length="218" mass="23149">MFDLALLVQGLPLLLAGLWNTVWLSACGLALGFLIGIGVCSLKLSERGALRRLGGAYISVFRGIPLLIQLLFIYYLLPRLGLDVPAWVAAIAGLALCSGAYLAEILRGGLLTLPVGQVEAARLLGLSGRTTLTRIKLPQALRATLPALLNEVILLIKASSLISAVGLAELTRTAQNLAASSFLQLQFYLAAAVLYCVVNISLALLAGRLERRFAKGRA</sequence>
<dbReference type="AlphaFoldDB" id="A0A1Q8SWR0"/>
<keyword evidence="6" id="KW-0029">Amino-acid transport</keyword>
<evidence type="ECO:0000313" key="11">
    <source>
        <dbReference type="EMBL" id="OLO05869.1"/>
    </source>
</evidence>
<organism evidence="11 12">
    <name type="scientific">Salinicola socius</name>
    <dbReference type="NCBI Taxonomy" id="404433"/>
    <lineage>
        <taxon>Bacteria</taxon>
        <taxon>Pseudomonadati</taxon>
        <taxon>Pseudomonadota</taxon>
        <taxon>Gammaproteobacteria</taxon>
        <taxon>Oceanospirillales</taxon>
        <taxon>Halomonadaceae</taxon>
        <taxon>Salinicola</taxon>
    </lineage>
</organism>
<dbReference type="RefSeq" id="WP_075568611.1">
    <property type="nucleotide sequence ID" value="NZ_MSDO01000002.1"/>
</dbReference>
<feature type="transmembrane region" description="Helical" evidence="9">
    <location>
        <begin position="187"/>
        <end position="207"/>
    </location>
</feature>
<dbReference type="GO" id="GO:0022857">
    <property type="term" value="F:transmembrane transporter activity"/>
    <property type="evidence" value="ECO:0007669"/>
    <property type="project" value="InterPro"/>
</dbReference>
<evidence type="ECO:0000256" key="1">
    <source>
        <dbReference type="ARBA" id="ARBA00004429"/>
    </source>
</evidence>
<evidence type="ECO:0000256" key="2">
    <source>
        <dbReference type="ARBA" id="ARBA00010072"/>
    </source>
</evidence>
<dbReference type="GO" id="GO:0043190">
    <property type="term" value="C:ATP-binding cassette (ABC) transporter complex"/>
    <property type="evidence" value="ECO:0007669"/>
    <property type="project" value="InterPro"/>
</dbReference>
<dbReference type="NCBIfam" id="TIGR01726">
    <property type="entry name" value="HEQRo_perm_3TM"/>
    <property type="match status" value="1"/>
</dbReference>
<dbReference type="OrthoDB" id="4404959at2"/>
<dbReference type="EMBL" id="MSDO01000002">
    <property type="protein sequence ID" value="OLO05869.1"/>
    <property type="molecule type" value="Genomic_DNA"/>
</dbReference>
<dbReference type="PROSITE" id="PS50928">
    <property type="entry name" value="ABC_TM1"/>
    <property type="match status" value="1"/>
</dbReference>
<keyword evidence="12" id="KW-1185">Reference proteome</keyword>
<keyword evidence="5 9" id="KW-0812">Transmembrane</keyword>
<evidence type="ECO:0000256" key="6">
    <source>
        <dbReference type="ARBA" id="ARBA00022970"/>
    </source>
</evidence>
<dbReference type="Gene3D" id="1.10.3720.10">
    <property type="entry name" value="MetI-like"/>
    <property type="match status" value="1"/>
</dbReference>
<reference evidence="11 12" key="1">
    <citation type="submission" date="2016-12" db="EMBL/GenBank/DDBJ databases">
        <title>Draft genome sequences of strains Salinicola socius SMB35, Salinicola sp. MH3R3-1 and Chromohalobacter sp. SMB17 from the Verkhnekamsk potash mining region of Russia.</title>
        <authorList>
            <person name="Mavrodi D.V."/>
            <person name="Olsson B.E."/>
            <person name="Korsakova E.S."/>
            <person name="Pyankova A."/>
            <person name="Mavrodi O.V."/>
            <person name="Plotnikova E.G."/>
        </authorList>
    </citation>
    <scope>NUCLEOTIDE SEQUENCE [LARGE SCALE GENOMIC DNA]</scope>
    <source>
        <strain evidence="11 12">SMB35</strain>
    </source>
</reference>
<accession>A0A1Q8SWR0</accession>
<evidence type="ECO:0000256" key="9">
    <source>
        <dbReference type="RuleBase" id="RU363032"/>
    </source>
</evidence>
<evidence type="ECO:0000256" key="7">
    <source>
        <dbReference type="ARBA" id="ARBA00022989"/>
    </source>
</evidence>
<dbReference type="PANTHER" id="PTHR30614:SF0">
    <property type="entry name" value="L-CYSTINE TRANSPORT SYSTEM PERMEASE PROTEIN TCYL"/>
    <property type="match status" value="1"/>
</dbReference>
<dbReference type="PANTHER" id="PTHR30614">
    <property type="entry name" value="MEMBRANE COMPONENT OF AMINO ACID ABC TRANSPORTER"/>
    <property type="match status" value="1"/>
</dbReference>
<feature type="transmembrane region" description="Helical" evidence="9">
    <location>
        <begin position="143"/>
        <end position="167"/>
    </location>
</feature>
<dbReference type="InterPro" id="IPR043429">
    <property type="entry name" value="ArtM/GltK/GlnP/TcyL/YhdX-like"/>
</dbReference>
<gene>
    <name evidence="11" type="ORF">BTW07_02735</name>
</gene>
<comment type="subcellular location">
    <subcellularLocation>
        <location evidence="1">Cell inner membrane</location>
        <topology evidence="1">Multi-pass membrane protein</topology>
    </subcellularLocation>
    <subcellularLocation>
        <location evidence="9">Cell membrane</location>
        <topology evidence="9">Multi-pass membrane protein</topology>
    </subcellularLocation>
</comment>
<feature type="transmembrane region" description="Helical" evidence="9">
    <location>
        <begin position="84"/>
        <end position="103"/>
    </location>
</feature>
<name>A0A1Q8SWR0_9GAMM</name>
<keyword evidence="8 9" id="KW-0472">Membrane</keyword>
<feature type="transmembrane region" description="Helical" evidence="9">
    <location>
        <begin position="56"/>
        <end position="78"/>
    </location>
</feature>
<dbReference type="InterPro" id="IPR010065">
    <property type="entry name" value="AA_ABC_transptr_permease_3TM"/>
</dbReference>
<evidence type="ECO:0000256" key="5">
    <source>
        <dbReference type="ARBA" id="ARBA00022692"/>
    </source>
</evidence>
<keyword evidence="3 9" id="KW-0813">Transport</keyword>
<proteinExistence type="inferred from homology"/>
<dbReference type="SUPFAM" id="SSF161098">
    <property type="entry name" value="MetI-like"/>
    <property type="match status" value="1"/>
</dbReference>
<evidence type="ECO:0000256" key="4">
    <source>
        <dbReference type="ARBA" id="ARBA00022475"/>
    </source>
</evidence>
<dbReference type="InterPro" id="IPR000515">
    <property type="entry name" value="MetI-like"/>
</dbReference>
<feature type="domain" description="ABC transmembrane type-1" evidence="10">
    <location>
        <begin position="18"/>
        <end position="206"/>
    </location>
</feature>
<dbReference type="STRING" id="404433.BTW07_02735"/>
<keyword evidence="7 9" id="KW-1133">Transmembrane helix</keyword>
<evidence type="ECO:0000313" key="12">
    <source>
        <dbReference type="Proteomes" id="UP000186878"/>
    </source>
</evidence>
<dbReference type="Pfam" id="PF00528">
    <property type="entry name" value="BPD_transp_1"/>
    <property type="match status" value="1"/>
</dbReference>